<comment type="caution">
    <text evidence="2">The sequence shown here is derived from an EMBL/GenBank/DDBJ whole genome shotgun (WGS) entry which is preliminary data.</text>
</comment>
<dbReference type="InterPro" id="IPR006311">
    <property type="entry name" value="TAT_signal"/>
</dbReference>
<accession>A0ABV7SWX9</accession>
<dbReference type="Proteomes" id="UP001595713">
    <property type="component" value="Unassembled WGS sequence"/>
</dbReference>
<evidence type="ECO:0000313" key="2">
    <source>
        <dbReference type="EMBL" id="MFC3580821.1"/>
    </source>
</evidence>
<keyword evidence="2" id="KW-0378">Hydrolase</keyword>
<evidence type="ECO:0000313" key="3">
    <source>
        <dbReference type="Proteomes" id="UP001595713"/>
    </source>
</evidence>
<feature type="domain" description="Dienelactone hydrolase" evidence="1">
    <location>
        <begin position="66"/>
        <end position="121"/>
    </location>
</feature>
<dbReference type="RefSeq" id="WP_261294189.1">
    <property type="nucleotide sequence ID" value="NZ_JANQBK010000005.1"/>
</dbReference>
<dbReference type="EMBL" id="JBHRXP010000007">
    <property type="protein sequence ID" value="MFC3580821.1"/>
    <property type="molecule type" value="Genomic_DNA"/>
</dbReference>
<dbReference type="InterPro" id="IPR029058">
    <property type="entry name" value="AB_hydrolase_fold"/>
</dbReference>
<dbReference type="GO" id="GO:0016787">
    <property type="term" value="F:hydrolase activity"/>
    <property type="evidence" value="ECO:0007669"/>
    <property type="project" value="UniProtKB-KW"/>
</dbReference>
<dbReference type="PROSITE" id="PS51318">
    <property type="entry name" value="TAT"/>
    <property type="match status" value="1"/>
</dbReference>
<reference evidence="3" key="1">
    <citation type="journal article" date="2019" name="Int. J. Syst. Evol. Microbiol.">
        <title>The Global Catalogue of Microorganisms (GCM) 10K type strain sequencing project: providing services to taxonomists for standard genome sequencing and annotation.</title>
        <authorList>
            <consortium name="The Broad Institute Genomics Platform"/>
            <consortium name="The Broad Institute Genome Sequencing Center for Infectious Disease"/>
            <person name="Wu L."/>
            <person name="Ma J."/>
        </authorList>
    </citation>
    <scope>NUCLEOTIDE SEQUENCE [LARGE SCALE GENOMIC DNA]</scope>
    <source>
        <strain evidence="3">KCTC 42739</strain>
    </source>
</reference>
<dbReference type="InterPro" id="IPR002925">
    <property type="entry name" value="Dienelactn_hydro"/>
</dbReference>
<sequence>MSSVDTSAASLGGKLATVTIDRRRMMGAAALAVAGVAAAPAFGMVGEAGLSTFRGQYAIHGGHLLSGYFASPKGKTNLGVVVLMAEQGTSQARVDAAAQRHARAGYLAIAPDLAATYSGSAVMGRDAMVADLMAVLPNLKRLPLGNGQVTVVSV</sequence>
<dbReference type="SUPFAM" id="SSF53474">
    <property type="entry name" value="alpha/beta-Hydrolases"/>
    <property type="match status" value="1"/>
</dbReference>
<keyword evidence="3" id="KW-1185">Reference proteome</keyword>
<dbReference type="Pfam" id="PF01738">
    <property type="entry name" value="DLH"/>
    <property type="match status" value="1"/>
</dbReference>
<evidence type="ECO:0000259" key="1">
    <source>
        <dbReference type="Pfam" id="PF01738"/>
    </source>
</evidence>
<organism evidence="2 3">
    <name type="scientific">Sphingomonas hylomeconis</name>
    <dbReference type="NCBI Taxonomy" id="1395958"/>
    <lineage>
        <taxon>Bacteria</taxon>
        <taxon>Pseudomonadati</taxon>
        <taxon>Pseudomonadota</taxon>
        <taxon>Alphaproteobacteria</taxon>
        <taxon>Sphingomonadales</taxon>
        <taxon>Sphingomonadaceae</taxon>
        <taxon>Sphingomonas</taxon>
    </lineage>
</organism>
<gene>
    <name evidence="2" type="ORF">ACFONA_11665</name>
</gene>
<name>A0ABV7SWX9_9SPHN</name>
<protein>
    <submittedName>
        <fullName evidence="2">Dienelactone hydrolase family protein</fullName>
    </submittedName>
</protein>
<proteinExistence type="predicted"/>
<dbReference type="Gene3D" id="3.40.50.1820">
    <property type="entry name" value="alpha/beta hydrolase"/>
    <property type="match status" value="1"/>
</dbReference>